<evidence type="ECO:0000256" key="6">
    <source>
        <dbReference type="ARBA" id="ARBA00023012"/>
    </source>
</evidence>
<keyword evidence="4" id="KW-0808">Transferase</keyword>
<organism evidence="9 10">
    <name type="scientific">Nostoc paludosum FACHB-159</name>
    <dbReference type="NCBI Taxonomy" id="2692908"/>
    <lineage>
        <taxon>Bacteria</taxon>
        <taxon>Bacillati</taxon>
        <taxon>Cyanobacteriota</taxon>
        <taxon>Cyanophyceae</taxon>
        <taxon>Nostocales</taxon>
        <taxon>Nostocaceae</taxon>
        <taxon>Nostoc</taxon>
    </lineage>
</organism>
<keyword evidence="6" id="KW-0902">Two-component regulatory system</keyword>
<dbReference type="PRINTS" id="PR00344">
    <property type="entry name" value="BCTRLSENSOR"/>
</dbReference>
<keyword evidence="10" id="KW-1185">Reference proteome</keyword>
<sequence>MQQEVLSKQLDFAALLHDVSNIFKGTSLVLNQIIDGAYGHSLEEIRPFLIKLQEMNERGKSLADRKTIFLEHNSMAAVQFDMFDFLQRNYFQYQAIAQCHSLNLHYQTQALYKHGTQVRADSISIERMLCNLVTNAIKYTKKGDIFLRLLNQEDDLVIEIEDTGCGIAAEQLSNIFIPFWRSPQSRLSDKPGRGMGLYIAWMVAYAHGLSMRVDSVATQGTKFTIIFPCKDDGIYGIDDRMLPKSPKQVGSRRSEVGSFDIKKV</sequence>
<evidence type="ECO:0000256" key="4">
    <source>
        <dbReference type="ARBA" id="ARBA00022679"/>
    </source>
</evidence>
<dbReference type="EMBL" id="JACJTU010000046">
    <property type="protein sequence ID" value="MBD2738249.1"/>
    <property type="molecule type" value="Genomic_DNA"/>
</dbReference>
<keyword evidence="5 9" id="KW-0418">Kinase</keyword>
<evidence type="ECO:0000259" key="8">
    <source>
        <dbReference type="PROSITE" id="PS50109"/>
    </source>
</evidence>
<dbReference type="RefSeq" id="WP_190958802.1">
    <property type="nucleotide sequence ID" value="NZ_JACJTU010000046.1"/>
</dbReference>
<evidence type="ECO:0000313" key="10">
    <source>
        <dbReference type="Proteomes" id="UP000637383"/>
    </source>
</evidence>
<evidence type="ECO:0000256" key="3">
    <source>
        <dbReference type="ARBA" id="ARBA00022553"/>
    </source>
</evidence>
<evidence type="ECO:0000313" key="9">
    <source>
        <dbReference type="EMBL" id="MBD2738249.1"/>
    </source>
</evidence>
<feature type="compositionally biased region" description="Basic and acidic residues" evidence="7">
    <location>
        <begin position="252"/>
        <end position="264"/>
    </location>
</feature>
<dbReference type="GO" id="GO:0016301">
    <property type="term" value="F:kinase activity"/>
    <property type="evidence" value="ECO:0007669"/>
    <property type="project" value="UniProtKB-KW"/>
</dbReference>
<dbReference type="InterPro" id="IPR003594">
    <property type="entry name" value="HATPase_dom"/>
</dbReference>
<evidence type="ECO:0000256" key="2">
    <source>
        <dbReference type="ARBA" id="ARBA00012438"/>
    </source>
</evidence>
<dbReference type="PANTHER" id="PTHR45453:SF1">
    <property type="entry name" value="PHOSPHATE REGULON SENSOR PROTEIN PHOR"/>
    <property type="match status" value="1"/>
</dbReference>
<dbReference type="InterPro" id="IPR036890">
    <property type="entry name" value="HATPase_C_sf"/>
</dbReference>
<dbReference type="Proteomes" id="UP000637383">
    <property type="component" value="Unassembled WGS sequence"/>
</dbReference>
<comment type="catalytic activity">
    <reaction evidence="1">
        <text>ATP + protein L-histidine = ADP + protein N-phospho-L-histidine.</text>
        <dbReference type="EC" id="2.7.13.3"/>
    </reaction>
</comment>
<comment type="caution">
    <text evidence="9">The sequence shown here is derived from an EMBL/GenBank/DDBJ whole genome shotgun (WGS) entry which is preliminary data.</text>
</comment>
<feature type="domain" description="Histidine kinase" evidence="8">
    <location>
        <begin position="14"/>
        <end position="231"/>
    </location>
</feature>
<dbReference type="InterPro" id="IPR005467">
    <property type="entry name" value="His_kinase_dom"/>
</dbReference>
<gene>
    <name evidence="9" type="ORF">H6H03_30960</name>
</gene>
<feature type="region of interest" description="Disordered" evidence="7">
    <location>
        <begin position="245"/>
        <end position="264"/>
    </location>
</feature>
<dbReference type="Gene3D" id="3.30.565.10">
    <property type="entry name" value="Histidine kinase-like ATPase, C-terminal domain"/>
    <property type="match status" value="1"/>
</dbReference>
<evidence type="ECO:0000256" key="7">
    <source>
        <dbReference type="SAM" id="MobiDB-lite"/>
    </source>
</evidence>
<dbReference type="EC" id="2.7.13.3" evidence="2"/>
<dbReference type="SUPFAM" id="SSF55874">
    <property type="entry name" value="ATPase domain of HSP90 chaperone/DNA topoisomerase II/histidine kinase"/>
    <property type="match status" value="1"/>
</dbReference>
<evidence type="ECO:0000256" key="5">
    <source>
        <dbReference type="ARBA" id="ARBA00022777"/>
    </source>
</evidence>
<dbReference type="PROSITE" id="PS50109">
    <property type="entry name" value="HIS_KIN"/>
    <property type="match status" value="1"/>
</dbReference>
<dbReference type="InterPro" id="IPR050351">
    <property type="entry name" value="BphY/WalK/GraS-like"/>
</dbReference>
<dbReference type="SMART" id="SM00387">
    <property type="entry name" value="HATPase_c"/>
    <property type="match status" value="1"/>
</dbReference>
<protein>
    <recommendedName>
        <fullName evidence="2">histidine kinase</fullName>
        <ecNumber evidence="2">2.7.13.3</ecNumber>
    </recommendedName>
</protein>
<keyword evidence="3" id="KW-0597">Phosphoprotein</keyword>
<reference evidence="9 10" key="1">
    <citation type="journal article" date="2020" name="ISME J.">
        <title>Comparative genomics reveals insights into cyanobacterial evolution and habitat adaptation.</title>
        <authorList>
            <person name="Chen M.Y."/>
            <person name="Teng W.K."/>
            <person name="Zhao L."/>
            <person name="Hu C.X."/>
            <person name="Zhou Y.K."/>
            <person name="Han B.P."/>
            <person name="Song L.R."/>
            <person name="Shu W.S."/>
        </authorList>
    </citation>
    <scope>NUCLEOTIDE SEQUENCE [LARGE SCALE GENOMIC DNA]</scope>
    <source>
        <strain evidence="9 10">FACHB-159</strain>
    </source>
</reference>
<accession>A0ABR8KHP4</accession>
<dbReference type="InterPro" id="IPR004358">
    <property type="entry name" value="Sig_transdc_His_kin-like_C"/>
</dbReference>
<name>A0ABR8KHP4_9NOSO</name>
<dbReference type="PANTHER" id="PTHR45453">
    <property type="entry name" value="PHOSPHATE REGULON SENSOR PROTEIN PHOR"/>
    <property type="match status" value="1"/>
</dbReference>
<proteinExistence type="predicted"/>
<dbReference type="Pfam" id="PF02518">
    <property type="entry name" value="HATPase_c"/>
    <property type="match status" value="1"/>
</dbReference>
<evidence type="ECO:0000256" key="1">
    <source>
        <dbReference type="ARBA" id="ARBA00000085"/>
    </source>
</evidence>